<dbReference type="PANTHER" id="PTHR33845:SF1">
    <property type="entry name" value="C2H2-TYPE DOMAIN-CONTAINING PROTEIN"/>
    <property type="match status" value="1"/>
</dbReference>
<dbReference type="AlphaFoldDB" id="A0A8S2EYB4"/>
<proteinExistence type="predicted"/>
<evidence type="ECO:0000313" key="3">
    <source>
        <dbReference type="EMBL" id="CAF4076765.1"/>
    </source>
</evidence>
<evidence type="ECO:0000313" key="4">
    <source>
        <dbReference type="Proteomes" id="UP000677228"/>
    </source>
</evidence>
<dbReference type="Proteomes" id="UP000677228">
    <property type="component" value="Unassembled WGS sequence"/>
</dbReference>
<sequence>MSDSQQSSYQQSGESLLKFQQKQDLKEWLVDNGFDGRVQMAKSYNNLEVKSQMNFRHQTKQILLFIIGLLAPNDTNDVWNDINDDEIEHNNHKYDQDFDAVMEAIADQNIGFIPDLTNWKIIAARKEARFKGRGATVVQERSLTVKYTDEQVAHFVEYLLSPHITIDLPFGEKKLKLTSGETVVVPNTIRNLIPTRIINQYYCFCEENPDPDSRFQPLGRTTLSEILAGCSASTRKSLQGLDYFSADGSTAFETLVKLCDDPLLLGIPSHLIDKLRCALHQCRNYLKTDYKSHISQESTVPDHCTVFALSDPKEKQWQQKCEHHHNDQCEQCLLLDESIQKLRSLIENQQIPDTQRSRFIYCIEHNYDLIKQWKAHLLRSVHQDDARYDVLENLNGKSVLLYMDWAMKFLPMKYREAQREFFGKRGLSWHLTYAIRTHPPSSPFSTLLSSSTTSPASDQQLFEHKTYCHVFDNCKQDGKTVVSILRDVLLRLKSSNPEIEFAYIRAGKGPCDRMAATIKCNIRRYVDEKPNCTNSQEFVVAARSTKYLSIYQSLIPSNPITASNRKLEKATSSSVEDIEVTVWRAWNVGYGKTFLWSKMNTVQQISPLHVVEQNSKPSHTWLSEKASDDNDSNASPKGNVNLSDSAQVKNSGFVTFDCEEER</sequence>
<comment type="caution">
    <text evidence="2">The sequence shown here is derived from an EMBL/GenBank/DDBJ whole genome shotgun (WGS) entry which is preliminary data.</text>
</comment>
<evidence type="ECO:0000256" key="1">
    <source>
        <dbReference type="SAM" id="MobiDB-lite"/>
    </source>
</evidence>
<protein>
    <submittedName>
        <fullName evidence="2">Uncharacterized protein</fullName>
    </submittedName>
</protein>
<dbReference type="Proteomes" id="UP000682733">
    <property type="component" value="Unassembled WGS sequence"/>
</dbReference>
<dbReference type="PANTHER" id="PTHR33845">
    <property type="entry name" value="C2H2-TYPE DOMAIN-CONTAINING PROTEIN"/>
    <property type="match status" value="1"/>
</dbReference>
<dbReference type="EMBL" id="CAJNOK010017822">
    <property type="protein sequence ID" value="CAF1271180.1"/>
    <property type="molecule type" value="Genomic_DNA"/>
</dbReference>
<organism evidence="2 4">
    <name type="scientific">Didymodactylos carnosus</name>
    <dbReference type="NCBI Taxonomy" id="1234261"/>
    <lineage>
        <taxon>Eukaryota</taxon>
        <taxon>Metazoa</taxon>
        <taxon>Spiralia</taxon>
        <taxon>Gnathifera</taxon>
        <taxon>Rotifera</taxon>
        <taxon>Eurotatoria</taxon>
        <taxon>Bdelloidea</taxon>
        <taxon>Philodinida</taxon>
        <taxon>Philodinidae</taxon>
        <taxon>Didymodactylos</taxon>
    </lineage>
</organism>
<name>A0A8S2EYB4_9BILA</name>
<accession>A0A8S2EYB4</accession>
<dbReference type="EMBL" id="CAJOBA010039387">
    <property type="protein sequence ID" value="CAF4076765.1"/>
    <property type="molecule type" value="Genomic_DNA"/>
</dbReference>
<feature type="region of interest" description="Disordered" evidence="1">
    <location>
        <begin position="616"/>
        <end position="645"/>
    </location>
</feature>
<feature type="compositionally biased region" description="Polar residues" evidence="1">
    <location>
        <begin position="632"/>
        <end position="645"/>
    </location>
</feature>
<gene>
    <name evidence="2" type="ORF">OVA965_LOCUS27194</name>
    <name evidence="3" type="ORF">TMI583_LOCUS27942</name>
</gene>
<reference evidence="2" key="1">
    <citation type="submission" date="2021-02" db="EMBL/GenBank/DDBJ databases">
        <authorList>
            <person name="Nowell W R."/>
        </authorList>
    </citation>
    <scope>NUCLEOTIDE SEQUENCE</scope>
</reference>
<evidence type="ECO:0000313" key="2">
    <source>
        <dbReference type="EMBL" id="CAF1271180.1"/>
    </source>
</evidence>